<keyword evidence="5" id="KW-1185">Reference proteome</keyword>
<dbReference type="Pfam" id="PF14312">
    <property type="entry name" value="FG-GAP_2"/>
    <property type="match status" value="1"/>
</dbReference>
<feature type="chain" id="PRO_5002003077" description="Secretion system C-terminal sorting domain-containing protein" evidence="2">
    <location>
        <begin position="18"/>
        <end position="490"/>
    </location>
</feature>
<dbReference type="RefSeq" id="WP_026981681.1">
    <property type="nucleotide sequence ID" value="NZ_JRLW01000004.1"/>
</dbReference>
<dbReference type="Proteomes" id="UP000030121">
    <property type="component" value="Unassembled WGS sequence"/>
</dbReference>
<dbReference type="AlphaFoldDB" id="A0A0A2MB36"/>
<dbReference type="STRING" id="1121899.GCA_000430025_01460"/>
<evidence type="ECO:0000313" key="5">
    <source>
        <dbReference type="Proteomes" id="UP000030121"/>
    </source>
</evidence>
<dbReference type="eggNOG" id="COG5563">
    <property type="taxonomic scope" value="Bacteria"/>
</dbReference>
<feature type="domain" description="Secretion system C-terminal sorting" evidence="3">
    <location>
        <begin position="422"/>
        <end position="489"/>
    </location>
</feature>
<evidence type="ECO:0000313" key="4">
    <source>
        <dbReference type="EMBL" id="KGO89892.1"/>
    </source>
</evidence>
<keyword evidence="1 2" id="KW-0732">Signal</keyword>
<dbReference type="NCBIfam" id="TIGR04183">
    <property type="entry name" value="Por_Secre_tail"/>
    <property type="match status" value="1"/>
</dbReference>
<dbReference type="EMBL" id="JRLW01000004">
    <property type="protein sequence ID" value="KGO89892.1"/>
    <property type="molecule type" value="Genomic_DNA"/>
</dbReference>
<gene>
    <name evidence="4" type="ORF">Q764_04590</name>
</gene>
<dbReference type="InterPro" id="IPR015915">
    <property type="entry name" value="Kelch-typ_b-propeller"/>
</dbReference>
<dbReference type="OrthoDB" id="1403372at2"/>
<protein>
    <recommendedName>
        <fullName evidence="3">Secretion system C-terminal sorting domain-containing protein</fullName>
    </recommendedName>
</protein>
<evidence type="ECO:0000256" key="1">
    <source>
        <dbReference type="ARBA" id="ARBA00022729"/>
    </source>
</evidence>
<dbReference type="PANTHER" id="PTHR36220:SF1">
    <property type="entry name" value="GAMMA TUBULIN COMPLEX COMPONENT C-TERMINAL DOMAIN-CONTAINING PROTEIN"/>
    <property type="match status" value="1"/>
</dbReference>
<evidence type="ECO:0000256" key="2">
    <source>
        <dbReference type="SAM" id="SignalP"/>
    </source>
</evidence>
<dbReference type="InterPro" id="IPR026444">
    <property type="entry name" value="Secre_tail"/>
</dbReference>
<evidence type="ECO:0000259" key="3">
    <source>
        <dbReference type="Pfam" id="PF18962"/>
    </source>
</evidence>
<dbReference type="SUPFAM" id="SSF50965">
    <property type="entry name" value="Galactose oxidase, central domain"/>
    <property type="match status" value="2"/>
</dbReference>
<sequence>MKKFYFLLLLHSAISIAQTQIGSDINGEAANDWSGYSVACSSDGSIIAIGGRNNDGNGADSGHVRVYQNISGVWTQIGADIDGEAAGDFSGGSVALSADGSIVAIGAHRNGGVGNASGHVRVYQNISGVWTQIGADIVGEAFYDESGCSVSLSSDGSIVAVGASYNAGSNGISSGHVRVFRNISGVWTQIGADIDGEAAGDRSGLAVALSSDGTIVAIGSPYSDVNGTDSGQIRVFQNVAGVWTKIGANINGETDIHLGFSIDLSADGGILASGAPFSNEYGNNTGHVRVYQNISGVWTQIGANIVGEAALDRSGDSVALSDDGSILAIGAYQNDGNGSNSGQVRIYRNLSGVWTQTVPDIDGEAADDYSSYNSVALSSDGNIVVIGGYLNDGNGSNSGHVRVFDLTAVLASDTFVQSNFSVYPNPSNGIVTIALDNPLQLEKVNIYNQLGQLVKTAATSVINTTALAKGIYYVEVVTNQGKATKKIIVE</sequence>
<dbReference type="Gene3D" id="2.120.10.80">
    <property type="entry name" value="Kelch-type beta propeller"/>
    <property type="match status" value="1"/>
</dbReference>
<feature type="signal peptide" evidence="2">
    <location>
        <begin position="1"/>
        <end position="17"/>
    </location>
</feature>
<comment type="caution">
    <text evidence="4">The sequence shown here is derived from an EMBL/GenBank/DDBJ whole genome shotgun (WGS) entry which is preliminary data.</text>
</comment>
<organism evidence="4 5">
    <name type="scientific">Flavobacterium suncheonense GH29-5 = DSM 17707</name>
    <dbReference type="NCBI Taxonomy" id="1121899"/>
    <lineage>
        <taxon>Bacteria</taxon>
        <taxon>Pseudomonadati</taxon>
        <taxon>Bacteroidota</taxon>
        <taxon>Flavobacteriia</taxon>
        <taxon>Flavobacteriales</taxon>
        <taxon>Flavobacteriaceae</taxon>
        <taxon>Flavobacterium</taxon>
    </lineage>
</organism>
<proteinExistence type="predicted"/>
<dbReference type="InterPro" id="IPR011043">
    <property type="entry name" value="Gal_Oxase/kelch_b-propeller"/>
</dbReference>
<dbReference type="Pfam" id="PF18962">
    <property type="entry name" value="Por_Secre_tail"/>
    <property type="match status" value="1"/>
</dbReference>
<dbReference type="InterPro" id="IPR037293">
    <property type="entry name" value="Gal_Oxidase_central_sf"/>
</dbReference>
<accession>A0A0A2MB36</accession>
<name>A0A0A2MB36_9FLAO</name>
<dbReference type="InterPro" id="IPR013517">
    <property type="entry name" value="FG-GAP"/>
</dbReference>
<reference evidence="4 5" key="1">
    <citation type="submission" date="2013-09" db="EMBL/GenBank/DDBJ databases">
        <authorList>
            <person name="Zeng Z."/>
            <person name="Chen C."/>
        </authorList>
    </citation>
    <scope>NUCLEOTIDE SEQUENCE [LARGE SCALE GENOMIC DNA]</scope>
    <source>
        <strain evidence="4 5">GH29-5</strain>
    </source>
</reference>
<dbReference type="PANTHER" id="PTHR36220">
    <property type="entry name" value="UNNAMED PRODUCT"/>
    <property type="match status" value="1"/>
</dbReference>
<dbReference type="Gene3D" id="2.130.10.80">
    <property type="entry name" value="Galactose oxidase/kelch, beta-propeller"/>
    <property type="match status" value="1"/>
</dbReference>